<evidence type="ECO:0000313" key="2">
    <source>
        <dbReference type="EMBL" id="KZV35392.1"/>
    </source>
</evidence>
<protein>
    <submittedName>
        <fullName evidence="2">Zinc finger family protein</fullName>
    </submittedName>
</protein>
<gene>
    <name evidence="2" type="ORF">F511_35289</name>
</gene>
<feature type="region of interest" description="Disordered" evidence="1">
    <location>
        <begin position="791"/>
        <end position="851"/>
    </location>
</feature>
<feature type="compositionally biased region" description="Low complexity" evidence="1">
    <location>
        <begin position="820"/>
        <end position="829"/>
    </location>
</feature>
<organism evidence="2 3">
    <name type="scientific">Dorcoceras hygrometricum</name>
    <dbReference type="NCBI Taxonomy" id="472368"/>
    <lineage>
        <taxon>Eukaryota</taxon>
        <taxon>Viridiplantae</taxon>
        <taxon>Streptophyta</taxon>
        <taxon>Embryophyta</taxon>
        <taxon>Tracheophyta</taxon>
        <taxon>Spermatophyta</taxon>
        <taxon>Magnoliopsida</taxon>
        <taxon>eudicotyledons</taxon>
        <taxon>Gunneridae</taxon>
        <taxon>Pentapetalae</taxon>
        <taxon>asterids</taxon>
        <taxon>lamiids</taxon>
        <taxon>Lamiales</taxon>
        <taxon>Gesneriaceae</taxon>
        <taxon>Didymocarpoideae</taxon>
        <taxon>Trichosporeae</taxon>
        <taxon>Loxocarpinae</taxon>
        <taxon>Dorcoceras</taxon>
    </lineage>
</organism>
<accession>A0A2Z7BL85</accession>
<feature type="region of interest" description="Disordered" evidence="1">
    <location>
        <begin position="1"/>
        <end position="85"/>
    </location>
</feature>
<name>A0A2Z7BL85_9LAMI</name>
<feature type="compositionally biased region" description="Basic residues" evidence="1">
    <location>
        <begin position="113"/>
        <end position="124"/>
    </location>
</feature>
<feature type="region of interest" description="Disordered" evidence="1">
    <location>
        <begin position="105"/>
        <end position="132"/>
    </location>
</feature>
<feature type="compositionally biased region" description="Basic and acidic residues" evidence="1">
    <location>
        <begin position="1"/>
        <end position="11"/>
    </location>
</feature>
<dbReference type="Proteomes" id="UP000250235">
    <property type="component" value="Unassembled WGS sequence"/>
</dbReference>
<evidence type="ECO:0000313" key="3">
    <source>
        <dbReference type="Proteomes" id="UP000250235"/>
    </source>
</evidence>
<dbReference type="EMBL" id="KV004600">
    <property type="protein sequence ID" value="KZV35392.1"/>
    <property type="molecule type" value="Genomic_DNA"/>
</dbReference>
<proteinExistence type="predicted"/>
<sequence>MNETIDARGKSNEPGMAKVAIVKRKTGSKKKFESNEEATDEAPVEVVSEKVVSKKRPTVVGDEAAITKKKRTTKSKDSSSKSSMDMVSVAQDAVPFQIIEPTPVVTAEQPPVPKRKSKNRRLRLPKGSDDENVEERVAVENVENVEKPINVEVTVGETVVEPTEEERHASAQMETTDDVDVIIGQVIAETYQLATDEEVTDVRKGTSIESQTSDKADEFIQCLDLYYEEFHALKAARTVEQQVIHMVHGKSVGSNQIDEELMTLDDLLMQIYDDMMLPSVTATEITKIKSDLPVEIKEVHDQDWYYASLPKISDQIDEELMTLDDLLMQISDDMMLPLSKISATEKGKAPLEEADTVKGNSAREMVQLICAYVDFLVQLRQQAQQQEHGIIMDLPSSSQSFDDSAASSGAVLAQFYSLAKSTFWVRPMVFVDGIWTPLQGNYYWRSSCRFSIFVNRKLLPERVIVENFVPHGYFIEHVQYWGAAPSIIKSWGWSRICTDVIRYSMFGCLRTVRGINFCRDIVVHSSAVDVLEKIPNNFCSVFQQGIDTNSFVGYFSDLGVQPVLQSVPDIELLSSDGSTVYRSPSSQSDTIIDQDDLMDFHANSDSDEQTSDHQFDLPIITTNVGSTPAVAQFSLPATDIKESFAQLYASIEDIRFEQIRRKDDTDRLRDVLLMHIKDLEKNFTERFDQQDRAYRTFLTNSRKDSQDLRAVLSLDLSTSQNKLSTQVAATAFDTVDVRKEVKELDDKVTYLDGQVAAIRNDLLDFRAKAEENHLNLSIHLGFLVDYSNRGGDAKKGESGSRQPLPPPDDQSRPSGGSGDSGSQRRSGSSNKRRSSGESPVHGIRYGPYPPGAPPKRSAKYWMTGEKYFLKKNFFNSYVYKSYVQFSFNGIYYKIRIGLNDEVRSNQTLWISDMLSGYRFDQIRVLKELDYRVKLFNLSGQISTVENALG</sequence>
<evidence type="ECO:0000256" key="1">
    <source>
        <dbReference type="SAM" id="MobiDB-lite"/>
    </source>
</evidence>
<reference evidence="2 3" key="1">
    <citation type="journal article" date="2015" name="Proc. Natl. Acad. Sci. U.S.A.">
        <title>The resurrection genome of Boea hygrometrica: A blueprint for survival of dehydration.</title>
        <authorList>
            <person name="Xiao L."/>
            <person name="Yang G."/>
            <person name="Zhang L."/>
            <person name="Yang X."/>
            <person name="Zhao S."/>
            <person name="Ji Z."/>
            <person name="Zhou Q."/>
            <person name="Hu M."/>
            <person name="Wang Y."/>
            <person name="Chen M."/>
            <person name="Xu Y."/>
            <person name="Jin H."/>
            <person name="Xiao X."/>
            <person name="Hu G."/>
            <person name="Bao F."/>
            <person name="Hu Y."/>
            <person name="Wan P."/>
            <person name="Li L."/>
            <person name="Deng X."/>
            <person name="Kuang T."/>
            <person name="Xiang C."/>
            <person name="Zhu J.K."/>
            <person name="Oliver M.J."/>
            <person name="He Y."/>
        </authorList>
    </citation>
    <scope>NUCLEOTIDE SEQUENCE [LARGE SCALE GENOMIC DNA]</scope>
    <source>
        <strain evidence="3">cv. XS01</strain>
    </source>
</reference>
<keyword evidence="3" id="KW-1185">Reference proteome</keyword>
<dbReference type="AlphaFoldDB" id="A0A2Z7BL85"/>